<proteinExistence type="predicted"/>
<dbReference type="PATRIC" id="fig|1395516.4.peg.3520"/>
<dbReference type="HOGENOM" id="CLU_206064_0_0_6"/>
<gene>
    <name evidence="1" type="ORF">PMO01_17350</name>
</gene>
<dbReference type="RefSeq" id="WP_024013552.1">
    <property type="nucleotide sequence ID" value="NZ_CM002330.1"/>
</dbReference>
<name>V8R5H0_9PSED</name>
<comment type="caution">
    <text evidence="1">The sequence shown here is derived from an EMBL/GenBank/DDBJ whole genome shotgun (WGS) entry which is preliminary data.</text>
</comment>
<dbReference type="Proteomes" id="UP000024771">
    <property type="component" value="Chromosome"/>
</dbReference>
<accession>V8R5H0</accession>
<dbReference type="AlphaFoldDB" id="V8R5H0"/>
<dbReference type="EMBL" id="AYMZ01000007">
    <property type="protein sequence ID" value="ETF06903.1"/>
    <property type="molecule type" value="Genomic_DNA"/>
</dbReference>
<evidence type="ECO:0000313" key="2">
    <source>
        <dbReference type="Proteomes" id="UP000024771"/>
    </source>
</evidence>
<sequence length="61" mass="6720">MTIQEMLTELFSLGFSQKAIADRISTTQPTIHRASKGADVRYETGKAIESLYEDALKKSAA</sequence>
<protein>
    <submittedName>
        <fullName evidence="1">Uncharacterized protein</fullName>
    </submittedName>
</protein>
<organism evidence="1 2">
    <name type="scientific">Pseudomonas moraviensis R28-S</name>
    <dbReference type="NCBI Taxonomy" id="1395516"/>
    <lineage>
        <taxon>Bacteria</taxon>
        <taxon>Pseudomonadati</taxon>
        <taxon>Pseudomonadota</taxon>
        <taxon>Gammaproteobacteria</taxon>
        <taxon>Pseudomonadales</taxon>
        <taxon>Pseudomonadaceae</taxon>
        <taxon>Pseudomonas</taxon>
    </lineage>
</organism>
<evidence type="ECO:0000313" key="1">
    <source>
        <dbReference type="EMBL" id="ETF06903.1"/>
    </source>
</evidence>
<reference evidence="1 2" key="1">
    <citation type="journal article" date="2014" name="Genome Announc.">
        <title>Draft Genome Sequence of Pseudomonas moraviensis R28-S.</title>
        <authorList>
            <person name="Hunter S.S."/>
            <person name="Yano H."/>
            <person name="Loftie-Eaton W."/>
            <person name="Hughes J."/>
            <person name="De Gelder L."/>
            <person name="Stragier P."/>
            <person name="De Vos P."/>
            <person name="Settles M.L."/>
            <person name="Top E.M."/>
        </authorList>
    </citation>
    <scope>NUCLEOTIDE SEQUENCE [LARGE SCALE GENOMIC DNA]</scope>
    <source>
        <strain evidence="2">R28</strain>
    </source>
</reference>